<evidence type="ECO:0000313" key="2">
    <source>
        <dbReference type="EMBL" id="MBW4769759.1"/>
    </source>
</evidence>
<evidence type="ECO:0008006" key="4">
    <source>
        <dbReference type="Google" id="ProtNLM"/>
    </source>
</evidence>
<organism evidence="2 3">
    <name type="scientific">Hoylesella nanceiensis</name>
    <dbReference type="NCBI Taxonomy" id="425941"/>
    <lineage>
        <taxon>Bacteria</taxon>
        <taxon>Pseudomonadati</taxon>
        <taxon>Bacteroidota</taxon>
        <taxon>Bacteroidia</taxon>
        <taxon>Bacteroidales</taxon>
        <taxon>Prevotellaceae</taxon>
        <taxon>Hoylesella</taxon>
    </lineage>
</organism>
<evidence type="ECO:0000256" key="1">
    <source>
        <dbReference type="SAM" id="SignalP"/>
    </source>
</evidence>
<feature type="chain" id="PRO_5047252350" description="Ada DNA repair metal-binding domain-containing protein" evidence="1">
    <location>
        <begin position="21"/>
        <end position="80"/>
    </location>
</feature>
<reference evidence="2 3" key="1">
    <citation type="submission" date="2021-07" db="EMBL/GenBank/DDBJ databases">
        <title>Genomic diversity and antimicrobial resistance of Prevotella spp. isolated from chronic lung disease airways.</title>
        <authorList>
            <person name="Webb K.A."/>
            <person name="Olagoke O.S."/>
            <person name="Baird T."/>
            <person name="Neill J."/>
            <person name="Pham A."/>
            <person name="Wells T.J."/>
            <person name="Ramsay K.A."/>
            <person name="Bell S.C."/>
            <person name="Sarovich D.S."/>
            <person name="Price E.P."/>
        </authorList>
    </citation>
    <scope>NUCLEOTIDE SEQUENCE [LARGE SCALE GENOMIC DNA]</scope>
    <source>
        <strain evidence="2 3">SCHI0011.S.12</strain>
    </source>
</reference>
<gene>
    <name evidence="2" type="ORF">KZO38_08315</name>
</gene>
<protein>
    <recommendedName>
        <fullName evidence="4">Ada DNA repair metal-binding domain-containing protein</fullName>
    </recommendedName>
</protein>
<sequence length="80" mass="8691">MLLLKSIPLALLLTTPWFQANHKPTVKAQATKVYICTGPKAQVFHATSNCSGLSRCSGSIVSLTEAQARAKGRRPCKKCY</sequence>
<dbReference type="EMBL" id="JAHXCT010000006">
    <property type="protein sequence ID" value="MBW4769759.1"/>
    <property type="molecule type" value="Genomic_DNA"/>
</dbReference>
<keyword evidence="3" id="KW-1185">Reference proteome</keyword>
<name>A0ABS6YGB8_9BACT</name>
<accession>A0ABS6YGB8</accession>
<dbReference type="RefSeq" id="WP_219408506.1">
    <property type="nucleotide sequence ID" value="NZ_CALBAQ010000008.1"/>
</dbReference>
<dbReference type="Proteomes" id="UP000788426">
    <property type="component" value="Unassembled WGS sequence"/>
</dbReference>
<evidence type="ECO:0000313" key="3">
    <source>
        <dbReference type="Proteomes" id="UP000788426"/>
    </source>
</evidence>
<proteinExistence type="predicted"/>
<feature type="signal peptide" evidence="1">
    <location>
        <begin position="1"/>
        <end position="20"/>
    </location>
</feature>
<keyword evidence="1" id="KW-0732">Signal</keyword>
<comment type="caution">
    <text evidence="2">The sequence shown here is derived from an EMBL/GenBank/DDBJ whole genome shotgun (WGS) entry which is preliminary data.</text>
</comment>